<gene>
    <name evidence="6" type="ORF">LCGC14_2295450</name>
</gene>
<dbReference type="GO" id="GO:0005886">
    <property type="term" value="C:plasma membrane"/>
    <property type="evidence" value="ECO:0007669"/>
    <property type="project" value="TreeGrafter"/>
</dbReference>
<dbReference type="InterPro" id="IPR058626">
    <property type="entry name" value="MdtA-like_b-barrel"/>
</dbReference>
<evidence type="ECO:0000313" key="6">
    <source>
        <dbReference type="EMBL" id="KKL51441.1"/>
    </source>
</evidence>
<dbReference type="AlphaFoldDB" id="A0A0F9DCK8"/>
<feature type="non-terminal residue" evidence="6">
    <location>
        <position position="1"/>
    </location>
</feature>
<feature type="domain" description="Multidrug resistance protein MdtA-like C-terminal permuted SH3" evidence="5">
    <location>
        <begin position="280"/>
        <end position="339"/>
    </location>
</feature>
<dbReference type="EMBL" id="LAZR01032250">
    <property type="protein sequence ID" value="KKL51441.1"/>
    <property type="molecule type" value="Genomic_DNA"/>
</dbReference>
<dbReference type="GO" id="GO:0022857">
    <property type="term" value="F:transmembrane transporter activity"/>
    <property type="evidence" value="ECO:0007669"/>
    <property type="project" value="InterPro"/>
</dbReference>
<evidence type="ECO:0000259" key="2">
    <source>
        <dbReference type="Pfam" id="PF25876"/>
    </source>
</evidence>
<feature type="domain" description="Multidrug resistance protein MdtA-like alpha-helical hairpin" evidence="2">
    <location>
        <begin position="91"/>
        <end position="146"/>
    </location>
</feature>
<dbReference type="GO" id="GO:0030313">
    <property type="term" value="C:cell envelope"/>
    <property type="evidence" value="ECO:0007669"/>
    <property type="project" value="UniProtKB-SubCell"/>
</dbReference>
<comment type="caution">
    <text evidence="6">The sequence shown here is derived from an EMBL/GenBank/DDBJ whole genome shotgun (WGS) entry which is preliminary data.</text>
</comment>
<dbReference type="Gene3D" id="2.40.420.20">
    <property type="match status" value="1"/>
</dbReference>
<dbReference type="Pfam" id="PF25944">
    <property type="entry name" value="Beta-barrel_RND"/>
    <property type="match status" value="1"/>
</dbReference>
<evidence type="ECO:0000256" key="1">
    <source>
        <dbReference type="ARBA" id="ARBA00004196"/>
    </source>
</evidence>
<organism evidence="6">
    <name type="scientific">marine sediment metagenome</name>
    <dbReference type="NCBI Taxonomy" id="412755"/>
    <lineage>
        <taxon>unclassified sequences</taxon>
        <taxon>metagenomes</taxon>
        <taxon>ecological metagenomes</taxon>
    </lineage>
</organism>
<dbReference type="Gene3D" id="2.40.30.170">
    <property type="match status" value="1"/>
</dbReference>
<feature type="domain" description="Multidrug resistance protein MdtA-like barrel-sandwich hybrid" evidence="3">
    <location>
        <begin position="39"/>
        <end position="171"/>
    </location>
</feature>
<dbReference type="InterPro" id="IPR058627">
    <property type="entry name" value="MdtA-like_C"/>
</dbReference>
<dbReference type="NCBIfam" id="TIGR01730">
    <property type="entry name" value="RND_mfp"/>
    <property type="match status" value="1"/>
</dbReference>
<evidence type="ECO:0000259" key="5">
    <source>
        <dbReference type="Pfam" id="PF25967"/>
    </source>
</evidence>
<dbReference type="Gene3D" id="1.10.287.470">
    <property type="entry name" value="Helix hairpin bin"/>
    <property type="match status" value="1"/>
</dbReference>
<dbReference type="GO" id="GO:0046677">
    <property type="term" value="P:response to antibiotic"/>
    <property type="evidence" value="ECO:0007669"/>
    <property type="project" value="TreeGrafter"/>
</dbReference>
<dbReference type="FunFam" id="2.40.420.20:FF:000001">
    <property type="entry name" value="Efflux RND transporter periplasmic adaptor subunit"/>
    <property type="match status" value="1"/>
</dbReference>
<evidence type="ECO:0000259" key="3">
    <source>
        <dbReference type="Pfam" id="PF25917"/>
    </source>
</evidence>
<comment type="subcellular location">
    <subcellularLocation>
        <location evidence="1">Cell envelope</location>
    </subcellularLocation>
</comment>
<name>A0A0F9DCK8_9ZZZZ</name>
<proteinExistence type="predicted"/>
<sequence length="361" mass="40315">EKEQSQIPVPDIPVFETKSQDVPIHREYVGQIFGFKDIGIKARVEGYLEVIHFEEGSRVEKGVLLYTLESQPIEEKVAASESVVAGAEFSRAEAQSYLNRIKPLAKQKAVSESDLDSAQAKYDTSVEMVNAARASLRAVQIQLSYTEIRSPVSGIIGKTKAKVGDFVGRAPNTITLNTVSRIDTVLVEFFITETEYLRYSRYLSQIDPTGQDREEVPLDLILVDGSVYEHKGQVDFIDRGVDPSTGALLIQASFPNPDKLLRPGQFAKIRARVQVVEDGILIPQRCVVELQGLYSVYVVDQNNKVKQREIKVGSQIGQFWLVTQGLQSGEMVVYEGLQKVRDKMTVNPVIQKIQPIIEESE</sequence>
<dbReference type="Pfam" id="PF25876">
    <property type="entry name" value="HH_MFP_RND"/>
    <property type="match status" value="1"/>
</dbReference>
<dbReference type="Pfam" id="PF25967">
    <property type="entry name" value="RND-MFP_C"/>
    <property type="match status" value="1"/>
</dbReference>
<reference evidence="6" key="1">
    <citation type="journal article" date="2015" name="Nature">
        <title>Complex archaea that bridge the gap between prokaryotes and eukaryotes.</title>
        <authorList>
            <person name="Spang A."/>
            <person name="Saw J.H."/>
            <person name="Jorgensen S.L."/>
            <person name="Zaremba-Niedzwiedzka K."/>
            <person name="Martijn J."/>
            <person name="Lind A.E."/>
            <person name="van Eijk R."/>
            <person name="Schleper C."/>
            <person name="Guy L."/>
            <person name="Ettema T.J."/>
        </authorList>
    </citation>
    <scope>NUCLEOTIDE SEQUENCE</scope>
</reference>
<dbReference type="InterPro" id="IPR058624">
    <property type="entry name" value="MdtA-like_HH"/>
</dbReference>
<dbReference type="InterPro" id="IPR006143">
    <property type="entry name" value="RND_pump_MFP"/>
</dbReference>
<protein>
    <submittedName>
        <fullName evidence="6">Uncharacterized protein</fullName>
    </submittedName>
</protein>
<evidence type="ECO:0000259" key="4">
    <source>
        <dbReference type="Pfam" id="PF25944"/>
    </source>
</evidence>
<dbReference type="PANTHER" id="PTHR30158">
    <property type="entry name" value="ACRA/E-RELATED COMPONENT OF DRUG EFFLUX TRANSPORTER"/>
    <property type="match status" value="1"/>
</dbReference>
<dbReference type="Gene3D" id="2.40.50.100">
    <property type="match status" value="1"/>
</dbReference>
<accession>A0A0F9DCK8</accession>
<feature type="domain" description="Multidrug resistance protein MdtA-like beta-barrel" evidence="4">
    <location>
        <begin position="187"/>
        <end position="273"/>
    </location>
</feature>
<dbReference type="SUPFAM" id="SSF111369">
    <property type="entry name" value="HlyD-like secretion proteins"/>
    <property type="match status" value="1"/>
</dbReference>
<dbReference type="Pfam" id="PF25917">
    <property type="entry name" value="BSH_RND"/>
    <property type="match status" value="1"/>
</dbReference>
<dbReference type="InterPro" id="IPR058625">
    <property type="entry name" value="MdtA-like_BSH"/>
</dbReference>